<reference evidence="2 3" key="1">
    <citation type="submission" date="2018-08" db="EMBL/GenBank/DDBJ databases">
        <title>A genome reference for cultivated species of the human gut microbiota.</title>
        <authorList>
            <person name="Zou Y."/>
            <person name="Xue W."/>
            <person name="Luo G."/>
        </authorList>
    </citation>
    <scope>NUCLEOTIDE SEQUENCE [LARGE SCALE GENOMIC DNA]</scope>
    <source>
        <strain evidence="2 3">AM27-11</strain>
    </source>
</reference>
<dbReference type="Pfam" id="PF00535">
    <property type="entry name" value="Glycos_transf_2"/>
    <property type="match status" value="1"/>
</dbReference>
<dbReference type="CDD" id="cd04179">
    <property type="entry name" value="DPM_DPG-synthase_like"/>
    <property type="match status" value="1"/>
</dbReference>
<sequence>MDKLFIVIPAYNEEENIRQVIDDWYPVVEAHNGDGESRLVIIDDGSKDSTFKIMEEYAKERPLFCPITKPNGGHGATVLYGYHYALEHGADYIFQTDSDGQTLPSEFEAFWEQRSLYDMVIGWRKGREDGASRVFTTKVLKLVIKVCFGVTVTDANTPFRLMKASILQEQIKLVPKDFNLSNVIITVIYTKKGLGVKYMPITFRPRQGGVNSINLKKIFKIGKQALKDFREINKAIR</sequence>
<evidence type="ECO:0000313" key="2">
    <source>
        <dbReference type="EMBL" id="RHE99997.1"/>
    </source>
</evidence>
<dbReference type="InterPro" id="IPR001173">
    <property type="entry name" value="Glyco_trans_2-like"/>
</dbReference>
<protein>
    <submittedName>
        <fullName evidence="2">Glycosyltransferase family 2 protein</fullName>
    </submittedName>
</protein>
<dbReference type="PANTHER" id="PTHR48090:SF7">
    <property type="entry name" value="RFBJ PROTEIN"/>
    <property type="match status" value="1"/>
</dbReference>
<name>A0A3R6CTS1_9FIRM</name>
<dbReference type="Proteomes" id="UP000286271">
    <property type="component" value="Unassembled WGS sequence"/>
</dbReference>
<evidence type="ECO:0000259" key="1">
    <source>
        <dbReference type="Pfam" id="PF00535"/>
    </source>
</evidence>
<comment type="caution">
    <text evidence="2">The sequence shown here is derived from an EMBL/GenBank/DDBJ whole genome shotgun (WGS) entry which is preliminary data.</text>
</comment>
<keyword evidence="2" id="KW-0808">Transferase</keyword>
<dbReference type="AlphaFoldDB" id="A0A3R6CTS1"/>
<gene>
    <name evidence="2" type="ORF">DW707_01985</name>
</gene>
<dbReference type="PANTHER" id="PTHR48090">
    <property type="entry name" value="UNDECAPRENYL-PHOSPHATE 4-DEOXY-4-FORMAMIDO-L-ARABINOSE TRANSFERASE-RELATED"/>
    <property type="match status" value="1"/>
</dbReference>
<organism evidence="2 3">
    <name type="scientific">Roseburia inulinivorans</name>
    <dbReference type="NCBI Taxonomy" id="360807"/>
    <lineage>
        <taxon>Bacteria</taxon>
        <taxon>Bacillati</taxon>
        <taxon>Bacillota</taxon>
        <taxon>Clostridia</taxon>
        <taxon>Lachnospirales</taxon>
        <taxon>Lachnospiraceae</taxon>
        <taxon>Roseburia</taxon>
    </lineage>
</organism>
<dbReference type="InterPro" id="IPR050256">
    <property type="entry name" value="Glycosyltransferase_2"/>
</dbReference>
<dbReference type="RefSeq" id="WP_118585442.1">
    <property type="nucleotide sequence ID" value="NZ_QRVS01000004.1"/>
</dbReference>
<dbReference type="Gene3D" id="3.90.550.10">
    <property type="entry name" value="Spore Coat Polysaccharide Biosynthesis Protein SpsA, Chain A"/>
    <property type="match status" value="1"/>
</dbReference>
<accession>A0A3R6CTS1</accession>
<dbReference type="SUPFAM" id="SSF53448">
    <property type="entry name" value="Nucleotide-diphospho-sugar transferases"/>
    <property type="match status" value="1"/>
</dbReference>
<dbReference type="EMBL" id="QSKW01000002">
    <property type="protein sequence ID" value="RHE99997.1"/>
    <property type="molecule type" value="Genomic_DNA"/>
</dbReference>
<dbReference type="GO" id="GO:0016740">
    <property type="term" value="F:transferase activity"/>
    <property type="evidence" value="ECO:0007669"/>
    <property type="project" value="UniProtKB-KW"/>
</dbReference>
<proteinExistence type="predicted"/>
<dbReference type="InterPro" id="IPR029044">
    <property type="entry name" value="Nucleotide-diphossugar_trans"/>
</dbReference>
<feature type="domain" description="Glycosyltransferase 2-like" evidence="1">
    <location>
        <begin position="6"/>
        <end position="165"/>
    </location>
</feature>
<evidence type="ECO:0000313" key="3">
    <source>
        <dbReference type="Proteomes" id="UP000286271"/>
    </source>
</evidence>